<dbReference type="SUPFAM" id="SSF49879">
    <property type="entry name" value="SMAD/FHA domain"/>
    <property type="match status" value="1"/>
</dbReference>
<keyword evidence="6 8" id="KW-0472">Membrane</keyword>
<keyword evidence="12" id="KW-1185">Reference proteome</keyword>
<keyword evidence="5 8" id="KW-1133">Transmembrane helix</keyword>
<keyword evidence="4 8" id="KW-0812">Transmembrane</keyword>
<evidence type="ECO:0000256" key="1">
    <source>
        <dbReference type="ARBA" id="ARBA00004651"/>
    </source>
</evidence>
<name>A0ABP7XJ21_9ACTN</name>
<evidence type="ECO:0000259" key="10">
    <source>
        <dbReference type="Pfam" id="PF06271"/>
    </source>
</evidence>
<comment type="caution">
    <text evidence="11">The sequence shown here is derived from an EMBL/GenBank/DDBJ whole genome shotgun (WGS) entry which is preliminary data.</text>
</comment>
<feature type="domain" description="RDD" evidence="10">
    <location>
        <begin position="27"/>
        <end position="152"/>
    </location>
</feature>
<feature type="domain" description="FHA" evidence="9">
    <location>
        <begin position="252"/>
        <end position="310"/>
    </location>
</feature>
<feature type="region of interest" description="Disordered" evidence="7">
    <location>
        <begin position="1"/>
        <end position="22"/>
    </location>
</feature>
<feature type="transmembrane region" description="Helical" evidence="8">
    <location>
        <begin position="60"/>
        <end position="80"/>
    </location>
</feature>
<dbReference type="Proteomes" id="UP001501495">
    <property type="component" value="Unassembled WGS sequence"/>
</dbReference>
<evidence type="ECO:0000256" key="8">
    <source>
        <dbReference type="SAM" id="Phobius"/>
    </source>
</evidence>
<evidence type="ECO:0000256" key="4">
    <source>
        <dbReference type="ARBA" id="ARBA00022692"/>
    </source>
</evidence>
<dbReference type="InterPro" id="IPR051791">
    <property type="entry name" value="Pra-immunoreactive"/>
</dbReference>
<sequence length="320" mass="32971">MTRAAPAPRGTRARRPGGPADADATPALLDRRLGAWLLDHALLGVVGVVAFAAAAQGVAVATAAAIAVVAVLLVWVLLAVDLGRTGATPGRRVVGVRVLDADTGRPLGVPRGLLRSTLLLPAVVPTAGAGATLLAWSAAGDTRRRAWHDRLVGSLAVDVRAARPAAAAQPTVITAPVPAPPEPPVDEPSVDEPPTVDLGRLGLAARVERHTRPWRLLVDTGEDIVLGSRTLLGRAPAPRADEPGGRLVALPSDDLSLATTHAVLEVAHDGVLTVADRGSAEGTYVVRGHAARRVAAEPLALEDGDVLRCGDRAMRVRRTG</sequence>
<evidence type="ECO:0000256" key="2">
    <source>
        <dbReference type="ARBA" id="ARBA00022475"/>
    </source>
</evidence>
<proteinExistence type="predicted"/>
<dbReference type="Gene3D" id="2.60.200.20">
    <property type="match status" value="1"/>
</dbReference>
<keyword evidence="2" id="KW-1003">Cell membrane</keyword>
<keyword evidence="3" id="KW-0597">Phosphoprotein</keyword>
<dbReference type="InterPro" id="IPR008984">
    <property type="entry name" value="SMAD_FHA_dom_sf"/>
</dbReference>
<dbReference type="PANTHER" id="PTHR36115">
    <property type="entry name" value="PROLINE-RICH ANTIGEN HOMOLOG-RELATED"/>
    <property type="match status" value="1"/>
</dbReference>
<feature type="transmembrane region" description="Helical" evidence="8">
    <location>
        <begin position="33"/>
        <end position="53"/>
    </location>
</feature>
<evidence type="ECO:0000313" key="11">
    <source>
        <dbReference type="EMBL" id="GAA4118611.1"/>
    </source>
</evidence>
<dbReference type="EMBL" id="BAAAZH010000013">
    <property type="protein sequence ID" value="GAA4118611.1"/>
    <property type="molecule type" value="Genomic_DNA"/>
</dbReference>
<comment type="subcellular location">
    <subcellularLocation>
        <location evidence="1">Cell membrane</location>
        <topology evidence="1">Multi-pass membrane protein</topology>
    </subcellularLocation>
</comment>
<dbReference type="InterPro" id="IPR000253">
    <property type="entry name" value="FHA_dom"/>
</dbReference>
<evidence type="ECO:0000256" key="5">
    <source>
        <dbReference type="ARBA" id="ARBA00022989"/>
    </source>
</evidence>
<feature type="transmembrane region" description="Helical" evidence="8">
    <location>
        <begin position="118"/>
        <end position="139"/>
    </location>
</feature>
<evidence type="ECO:0000256" key="6">
    <source>
        <dbReference type="ARBA" id="ARBA00023136"/>
    </source>
</evidence>
<dbReference type="PANTHER" id="PTHR36115:SF6">
    <property type="entry name" value="PROLINE-RICH ANTIGEN HOMOLOG"/>
    <property type="match status" value="1"/>
</dbReference>
<feature type="region of interest" description="Disordered" evidence="7">
    <location>
        <begin position="174"/>
        <end position="194"/>
    </location>
</feature>
<gene>
    <name evidence="11" type="ORF">GCM10022215_20350</name>
</gene>
<evidence type="ECO:0000256" key="7">
    <source>
        <dbReference type="SAM" id="MobiDB-lite"/>
    </source>
</evidence>
<dbReference type="RefSeq" id="WP_344733253.1">
    <property type="nucleotide sequence ID" value="NZ_BAAAZH010000013.1"/>
</dbReference>
<evidence type="ECO:0000256" key="3">
    <source>
        <dbReference type="ARBA" id="ARBA00022553"/>
    </source>
</evidence>
<accession>A0ABP7XJ21</accession>
<reference evidence="12" key="1">
    <citation type="journal article" date="2019" name="Int. J. Syst. Evol. Microbiol.">
        <title>The Global Catalogue of Microorganisms (GCM) 10K type strain sequencing project: providing services to taxonomists for standard genome sequencing and annotation.</title>
        <authorList>
            <consortium name="The Broad Institute Genomics Platform"/>
            <consortium name="The Broad Institute Genome Sequencing Center for Infectious Disease"/>
            <person name="Wu L."/>
            <person name="Ma J."/>
        </authorList>
    </citation>
    <scope>NUCLEOTIDE SEQUENCE [LARGE SCALE GENOMIC DNA]</scope>
    <source>
        <strain evidence="12">JCM 16703</strain>
    </source>
</reference>
<evidence type="ECO:0000259" key="9">
    <source>
        <dbReference type="Pfam" id="PF00498"/>
    </source>
</evidence>
<dbReference type="Pfam" id="PF06271">
    <property type="entry name" value="RDD"/>
    <property type="match status" value="1"/>
</dbReference>
<dbReference type="Pfam" id="PF00498">
    <property type="entry name" value="FHA"/>
    <property type="match status" value="1"/>
</dbReference>
<evidence type="ECO:0008006" key="13">
    <source>
        <dbReference type="Google" id="ProtNLM"/>
    </source>
</evidence>
<protein>
    <recommendedName>
        <fullName evidence="13">FHA domain-containing protein</fullName>
    </recommendedName>
</protein>
<dbReference type="InterPro" id="IPR010432">
    <property type="entry name" value="RDD"/>
</dbReference>
<organism evidence="11 12">
    <name type="scientific">Nocardioides fonticola</name>
    <dbReference type="NCBI Taxonomy" id="450363"/>
    <lineage>
        <taxon>Bacteria</taxon>
        <taxon>Bacillati</taxon>
        <taxon>Actinomycetota</taxon>
        <taxon>Actinomycetes</taxon>
        <taxon>Propionibacteriales</taxon>
        <taxon>Nocardioidaceae</taxon>
        <taxon>Nocardioides</taxon>
    </lineage>
</organism>
<evidence type="ECO:0000313" key="12">
    <source>
        <dbReference type="Proteomes" id="UP001501495"/>
    </source>
</evidence>